<proteinExistence type="predicted"/>
<reference evidence="2 3" key="2">
    <citation type="journal article" date="2017" name="Int. J. Syst. Evol. Microbiol.">
        <title>Gordonia phthalatica sp. nov., a di-n-butyl phthalate-degrading bacterium isolated from activated sludge.</title>
        <authorList>
            <person name="Jin D."/>
            <person name="Kong X."/>
            <person name="Jia M."/>
            <person name="Yu X."/>
            <person name="Wang X."/>
            <person name="Zhuang X."/>
            <person name="Deng Y."/>
            <person name="Bai Z."/>
        </authorList>
    </citation>
    <scope>NUCLEOTIDE SEQUENCE [LARGE SCALE GENOMIC DNA]</scope>
    <source>
        <strain evidence="2 3">QH-11</strain>
    </source>
</reference>
<dbReference type="AlphaFoldDB" id="A0A0N9MMH8"/>
<evidence type="ECO:0000313" key="2">
    <source>
        <dbReference type="EMBL" id="ALG83946.1"/>
    </source>
</evidence>
<dbReference type="Proteomes" id="UP000063789">
    <property type="component" value="Chromosome"/>
</dbReference>
<name>A0A0N9MMH8_9ACTN</name>
<evidence type="ECO:0000313" key="3">
    <source>
        <dbReference type="Proteomes" id="UP000063789"/>
    </source>
</evidence>
<evidence type="ECO:0000256" key="1">
    <source>
        <dbReference type="SAM" id="MobiDB-lite"/>
    </source>
</evidence>
<protein>
    <submittedName>
        <fullName evidence="2">Uncharacterized protein</fullName>
    </submittedName>
</protein>
<dbReference type="KEGG" id="goq:ACH46_04755"/>
<feature type="compositionally biased region" description="Basic and acidic residues" evidence="1">
    <location>
        <begin position="11"/>
        <end position="23"/>
    </location>
</feature>
<accession>A0A0N9MMH8</accession>
<reference evidence="3" key="1">
    <citation type="submission" date="2015-06" db="EMBL/GenBank/DDBJ databases">
        <title>Complete genome sequence and metabolic analysis of phthalate degradation pathway in Gordonia sp. QH-11.</title>
        <authorList>
            <person name="Jin D."/>
            <person name="Kong X."/>
            <person name="Bai Z."/>
        </authorList>
    </citation>
    <scope>NUCLEOTIDE SEQUENCE [LARGE SCALE GENOMIC DNA]</scope>
    <source>
        <strain evidence="3">QH-11</strain>
    </source>
</reference>
<sequence>MITSRTSSRPRLLEHAGADDSRNTTRAPPRPTRNPTEHVRTSGDTGGTHLTISYDDAVEAGLRLSYVVTIVLFAPGVSP</sequence>
<feature type="region of interest" description="Disordered" evidence="1">
    <location>
        <begin position="1"/>
        <end position="48"/>
    </location>
</feature>
<dbReference type="EMBL" id="CP011853">
    <property type="protein sequence ID" value="ALG83946.1"/>
    <property type="molecule type" value="Genomic_DNA"/>
</dbReference>
<gene>
    <name evidence="2" type="ORF">ACH46_04755</name>
</gene>
<keyword evidence="3" id="KW-1185">Reference proteome</keyword>
<organism evidence="2 3">
    <name type="scientific">Gordonia phthalatica</name>
    <dbReference type="NCBI Taxonomy" id="1136941"/>
    <lineage>
        <taxon>Bacteria</taxon>
        <taxon>Bacillati</taxon>
        <taxon>Actinomycetota</taxon>
        <taxon>Actinomycetes</taxon>
        <taxon>Mycobacteriales</taxon>
        <taxon>Gordoniaceae</taxon>
        <taxon>Gordonia</taxon>
    </lineage>
</organism>